<evidence type="ECO:0000313" key="3">
    <source>
        <dbReference type="EMBL" id="WDE11788.1"/>
    </source>
</evidence>
<organism evidence="3 4">
    <name type="scientific">Thalassomonas haliotis</name>
    <dbReference type="NCBI Taxonomy" id="485448"/>
    <lineage>
        <taxon>Bacteria</taxon>
        <taxon>Pseudomonadati</taxon>
        <taxon>Pseudomonadota</taxon>
        <taxon>Gammaproteobacteria</taxon>
        <taxon>Alteromonadales</taxon>
        <taxon>Colwelliaceae</taxon>
        <taxon>Thalassomonas</taxon>
    </lineage>
</organism>
<proteinExistence type="predicted"/>
<dbReference type="Proteomes" id="UP001215231">
    <property type="component" value="Chromosome"/>
</dbReference>
<dbReference type="Pfam" id="PF13492">
    <property type="entry name" value="GAF_3"/>
    <property type="match status" value="1"/>
</dbReference>
<dbReference type="PROSITE" id="PS50883">
    <property type="entry name" value="EAL"/>
    <property type="match status" value="1"/>
</dbReference>
<dbReference type="SUPFAM" id="SSF141868">
    <property type="entry name" value="EAL domain-like"/>
    <property type="match status" value="1"/>
</dbReference>
<dbReference type="InterPro" id="IPR001633">
    <property type="entry name" value="EAL_dom"/>
</dbReference>
<evidence type="ECO:0000313" key="4">
    <source>
        <dbReference type="Proteomes" id="UP001215231"/>
    </source>
</evidence>
<dbReference type="CDD" id="cd01948">
    <property type="entry name" value="EAL"/>
    <property type="match status" value="1"/>
</dbReference>
<dbReference type="Gene3D" id="3.20.20.450">
    <property type="entry name" value="EAL domain"/>
    <property type="match status" value="1"/>
</dbReference>
<gene>
    <name evidence="3" type="ORF">H3N35_26960</name>
</gene>
<dbReference type="Gene3D" id="3.30.70.270">
    <property type="match status" value="1"/>
</dbReference>
<dbReference type="CDD" id="cd01949">
    <property type="entry name" value="GGDEF"/>
    <property type="match status" value="1"/>
</dbReference>
<feature type="domain" description="GGDEF" evidence="2">
    <location>
        <begin position="469"/>
        <end position="602"/>
    </location>
</feature>
<dbReference type="PROSITE" id="PS50887">
    <property type="entry name" value="GGDEF"/>
    <property type="match status" value="1"/>
</dbReference>
<dbReference type="NCBIfam" id="TIGR00254">
    <property type="entry name" value="GGDEF"/>
    <property type="match status" value="1"/>
</dbReference>
<dbReference type="SUPFAM" id="SSF55781">
    <property type="entry name" value="GAF domain-like"/>
    <property type="match status" value="2"/>
</dbReference>
<dbReference type="InterPro" id="IPR003018">
    <property type="entry name" value="GAF"/>
</dbReference>
<dbReference type="EMBL" id="CP059693">
    <property type="protein sequence ID" value="WDE11788.1"/>
    <property type="molecule type" value="Genomic_DNA"/>
</dbReference>
<dbReference type="InterPro" id="IPR052155">
    <property type="entry name" value="Biofilm_reg_signaling"/>
</dbReference>
<dbReference type="SMART" id="SM00267">
    <property type="entry name" value="GGDEF"/>
    <property type="match status" value="1"/>
</dbReference>
<dbReference type="PANTHER" id="PTHR44757">
    <property type="entry name" value="DIGUANYLATE CYCLASE DGCP"/>
    <property type="match status" value="1"/>
</dbReference>
<dbReference type="InterPro" id="IPR043128">
    <property type="entry name" value="Rev_trsase/Diguanyl_cyclase"/>
</dbReference>
<accession>A0ABY7VE13</accession>
<dbReference type="SMART" id="SM00052">
    <property type="entry name" value="EAL"/>
    <property type="match status" value="1"/>
</dbReference>
<dbReference type="InterPro" id="IPR035919">
    <property type="entry name" value="EAL_sf"/>
</dbReference>
<dbReference type="Gene3D" id="3.30.450.40">
    <property type="match status" value="2"/>
</dbReference>
<evidence type="ECO:0000259" key="2">
    <source>
        <dbReference type="PROSITE" id="PS50887"/>
    </source>
</evidence>
<dbReference type="InterPro" id="IPR000160">
    <property type="entry name" value="GGDEF_dom"/>
</dbReference>
<dbReference type="RefSeq" id="WP_274051971.1">
    <property type="nucleotide sequence ID" value="NZ_CP059693.1"/>
</dbReference>
<dbReference type="SUPFAM" id="SSF55073">
    <property type="entry name" value="Nucleotide cyclase"/>
    <property type="match status" value="1"/>
</dbReference>
<dbReference type="PANTHER" id="PTHR44757:SF2">
    <property type="entry name" value="BIOFILM ARCHITECTURE MAINTENANCE PROTEIN MBAA"/>
    <property type="match status" value="1"/>
</dbReference>
<protein>
    <submittedName>
        <fullName evidence="3">EAL domain-containing protein</fullName>
    </submittedName>
</protein>
<dbReference type="Pfam" id="PF00563">
    <property type="entry name" value="EAL"/>
    <property type="match status" value="1"/>
</dbReference>
<sequence>MRESGEKDDLRALRQLPKLKSLLKKYRHVKNIQSGLLQLSELASTVTEMESFYPSLVSPIRSLLASEHFHICLSDTDNRLTLAYAHNPQASSAKSAVLSPDCLSQLVFNQAGPLHVNAGQMAQLKASGKIQDLDPACFDWLGVPLTRGEEVIGVIALQSYQSDSAFVERDSQLLQFISEHLVTAIDRVNRRELLELSIKRRTGKLIQTNLELQREIAERQKAVKMHQALLAMSEITAGTHEIDTFYQLLHSEIKGLINADNFYIALLSEDKVRLNFPYYIDEFKAVPKSRKLAGGLTELVLNKACPVLISSGQMHALSEQNKQQSEAFVYQGTQGRMPKSWLAAPLMEQDKIFGVLAIQDYHNENAYQESDLELIRFVGQHIATAILRKRDLTKNLEHKAELERLVNDRTQELQASNLNLRMQIEERRKAESQLYYDAHHDALTKLANRAMFSDRLTYAMRHLKRHPGYKFSVLFIDLDRFKLINDTLGHHTGDLFLIEIAARLKECVRENDVLARLGGDEFVVLLDAIQSQDDVEDIATRIIERIGQPFELDGQILHSSASIGISLCHKHYQDASEILRDADAAMYQAKSLGRGRYVFFDESMREQLLASMTLEQELRVAINEQQFELHYQKISNLEHSQIIGFEALLRWQHPEKGLLTPSEFLFMAEETGMILEIENWVIEEVSRQLLSWQYDSEFDNAFIAVNLSGRHLTQVSQLSKLIDNIRKNIVLPQRLILEFNESAFEQHNEQALKGLRKLKTLGVKLALDDYGAGLSSLNFLYNYPFEIIKLDRSFIRSLKHNEKNLSVIRALHELGQDFGYRLVAEGIENEDTLQKLHAAGCEFGQGYYLNRPVKITRDDSSEDENKHYA</sequence>
<dbReference type="SMART" id="SM00065">
    <property type="entry name" value="GAF"/>
    <property type="match status" value="2"/>
</dbReference>
<dbReference type="InterPro" id="IPR029787">
    <property type="entry name" value="Nucleotide_cyclase"/>
</dbReference>
<reference evidence="3 4" key="1">
    <citation type="journal article" date="2022" name="Mar. Drugs">
        <title>Bioassay-Guided Fractionation Leads to the Detection of Cholic Acid Generated by the Rare Thalassomonas sp.</title>
        <authorList>
            <person name="Pheiffer F."/>
            <person name="Schneider Y.K."/>
            <person name="Hansen E.H."/>
            <person name="Andersen J.H."/>
            <person name="Isaksson J."/>
            <person name="Busche T."/>
            <person name="R C."/>
            <person name="Kalinowski J."/>
            <person name="Zyl L.V."/>
            <person name="Trindade M."/>
        </authorList>
    </citation>
    <scope>NUCLEOTIDE SEQUENCE [LARGE SCALE GENOMIC DNA]</scope>
    <source>
        <strain evidence="3 4">A5K-61T</strain>
    </source>
</reference>
<dbReference type="InterPro" id="IPR029016">
    <property type="entry name" value="GAF-like_dom_sf"/>
</dbReference>
<evidence type="ECO:0000259" key="1">
    <source>
        <dbReference type="PROSITE" id="PS50883"/>
    </source>
</evidence>
<name>A0ABY7VE13_9GAMM</name>
<feature type="domain" description="EAL" evidence="1">
    <location>
        <begin position="611"/>
        <end position="866"/>
    </location>
</feature>
<dbReference type="Pfam" id="PF00990">
    <property type="entry name" value="GGDEF"/>
    <property type="match status" value="1"/>
</dbReference>
<dbReference type="Pfam" id="PF01590">
    <property type="entry name" value="GAF"/>
    <property type="match status" value="1"/>
</dbReference>
<keyword evidence="4" id="KW-1185">Reference proteome</keyword>